<dbReference type="GO" id="GO:0043709">
    <property type="term" value="P:cell adhesion involved in single-species biofilm formation"/>
    <property type="evidence" value="ECO:0007669"/>
    <property type="project" value="TreeGrafter"/>
</dbReference>
<dbReference type="CDD" id="cd01949">
    <property type="entry name" value="GGDEF"/>
    <property type="match status" value="1"/>
</dbReference>
<comment type="caution">
    <text evidence="2">The sequence shown here is derived from an EMBL/GenBank/DDBJ whole genome shotgun (WGS) entry which is preliminary data.</text>
</comment>
<dbReference type="InterPro" id="IPR029016">
    <property type="entry name" value="GAF-like_dom_sf"/>
</dbReference>
<dbReference type="InterPro" id="IPR029787">
    <property type="entry name" value="Nucleotide_cyclase"/>
</dbReference>
<dbReference type="OrthoDB" id="9759607at2"/>
<dbReference type="Gene3D" id="3.30.450.40">
    <property type="match status" value="2"/>
</dbReference>
<dbReference type="GO" id="GO:0052621">
    <property type="term" value="F:diguanylate cyclase activity"/>
    <property type="evidence" value="ECO:0007669"/>
    <property type="project" value="TreeGrafter"/>
</dbReference>
<reference evidence="2 3" key="1">
    <citation type="journal article" date="2013" name="J. Microbiol.">
        <title>Lysinibacillus chungkukjangi sp. nov., isolated from Chungkukjang, Korean fermented soybean food.</title>
        <authorList>
            <person name="Kim S.J."/>
            <person name="Jang Y.H."/>
            <person name="Hamada M."/>
            <person name="Ahn J.H."/>
            <person name="Weon H.Y."/>
            <person name="Suzuki K."/>
            <person name="Whang K.S."/>
            <person name="Kwon S.W."/>
        </authorList>
    </citation>
    <scope>NUCLEOTIDE SEQUENCE [LARGE SCALE GENOMIC DNA]</scope>
    <source>
        <strain evidence="2 3">MCCC 1A12701</strain>
    </source>
</reference>
<dbReference type="EMBL" id="RRCT01000001">
    <property type="protein sequence ID" value="RQW76650.1"/>
    <property type="molecule type" value="Genomic_DNA"/>
</dbReference>
<dbReference type="AlphaFoldDB" id="A0A3N9UL99"/>
<evidence type="ECO:0000313" key="2">
    <source>
        <dbReference type="EMBL" id="RQW76650.1"/>
    </source>
</evidence>
<dbReference type="GO" id="GO:0005886">
    <property type="term" value="C:plasma membrane"/>
    <property type="evidence" value="ECO:0007669"/>
    <property type="project" value="TreeGrafter"/>
</dbReference>
<evidence type="ECO:0000313" key="3">
    <source>
        <dbReference type="Proteomes" id="UP000274033"/>
    </source>
</evidence>
<gene>
    <name evidence="2" type="ORF">EBB45_03140</name>
</gene>
<dbReference type="InterPro" id="IPR043128">
    <property type="entry name" value="Rev_trsase/Diguanyl_cyclase"/>
</dbReference>
<dbReference type="PANTHER" id="PTHR45138">
    <property type="entry name" value="REGULATORY COMPONENTS OF SENSORY TRANSDUCTION SYSTEM"/>
    <property type="match status" value="1"/>
</dbReference>
<dbReference type="Proteomes" id="UP000274033">
    <property type="component" value="Unassembled WGS sequence"/>
</dbReference>
<dbReference type="PANTHER" id="PTHR45138:SF9">
    <property type="entry name" value="DIGUANYLATE CYCLASE DGCM-RELATED"/>
    <property type="match status" value="1"/>
</dbReference>
<dbReference type="NCBIfam" id="TIGR00254">
    <property type="entry name" value="GGDEF"/>
    <property type="match status" value="1"/>
</dbReference>
<protein>
    <submittedName>
        <fullName evidence="2">Diguanylate cyclase</fullName>
    </submittedName>
</protein>
<dbReference type="SUPFAM" id="SSF55781">
    <property type="entry name" value="GAF domain-like"/>
    <property type="match status" value="2"/>
</dbReference>
<dbReference type="GO" id="GO:1902201">
    <property type="term" value="P:negative regulation of bacterial-type flagellum-dependent cell motility"/>
    <property type="evidence" value="ECO:0007669"/>
    <property type="project" value="TreeGrafter"/>
</dbReference>
<dbReference type="SUPFAM" id="SSF55073">
    <property type="entry name" value="Nucleotide cyclase"/>
    <property type="match status" value="1"/>
</dbReference>
<dbReference type="PROSITE" id="PS50887">
    <property type="entry name" value="GGDEF"/>
    <property type="match status" value="1"/>
</dbReference>
<organism evidence="2 3">
    <name type="scientific">Lysinibacillus composti</name>
    <dbReference type="NCBI Taxonomy" id="720633"/>
    <lineage>
        <taxon>Bacteria</taxon>
        <taxon>Bacillati</taxon>
        <taxon>Bacillota</taxon>
        <taxon>Bacilli</taxon>
        <taxon>Bacillales</taxon>
        <taxon>Bacillaceae</taxon>
        <taxon>Lysinibacillus</taxon>
    </lineage>
</organism>
<accession>A0A3N9UL99</accession>
<dbReference type="InterPro" id="IPR000160">
    <property type="entry name" value="GGDEF_dom"/>
</dbReference>
<name>A0A3N9UL99_9BACI</name>
<sequence>MIEHRHTLNAIKSDLLEICFNTVENLNSHSEYLMLLQNCLLKHFDINQCCFLLNEGETCKPYNIDVSLELKFSGIPCMMFEPYFYSGSIVTIPSFLAEKVEFNGLTHMLLIKVGNNTPISVVLLKATEKWTDFCQSEFFEDFLNHFTKAMNLLYKNVEIRFNENQYRKLYNMTDLFHSTMDIDVILKNVLTIIQENFPNFDVELILSNDQDRQTKVRIKPFDYLSERPSTIEAFVSGKITTEQASDLNSSLLNAPIKGRQAIYGILQVSAPISYVYSKAQKEFIEILAHSSGNALENAKLYHQSHRLISDLQLINETTSRLNMKLDINEMLLFLQKQLMKSFQPMELCFVLKEGSQCKVTNASTQLFKTEEGMLYISHVSNHFEETQDPLFIADFSRIKGPNVEYKSMMAIPMIVEQRITGFSLVLHKDSYFFSFDSFKLMQSLIHHSSLAIANSTLRNQLQEMVDHDHLTKLYARSYLDEYVESALKNDDCGMFLLLDIDNFKRVNDTYGHQVGDEILVQIADQLRVLVGTRGICARWGGEEMAVYVPKISPEEAIILSNRIVEVIPEVTNPRVTISAGLVTGDEYQKQEFQTIFLEADTALYYAKKNGKNQVCIFNEAMLLHS</sequence>
<dbReference type="Pfam" id="PF00990">
    <property type="entry name" value="GGDEF"/>
    <property type="match status" value="1"/>
</dbReference>
<proteinExistence type="predicted"/>
<evidence type="ECO:0000259" key="1">
    <source>
        <dbReference type="PROSITE" id="PS50887"/>
    </source>
</evidence>
<keyword evidence="3" id="KW-1185">Reference proteome</keyword>
<dbReference type="SMART" id="SM00267">
    <property type="entry name" value="GGDEF"/>
    <property type="match status" value="1"/>
</dbReference>
<feature type="domain" description="GGDEF" evidence="1">
    <location>
        <begin position="491"/>
        <end position="619"/>
    </location>
</feature>
<dbReference type="Gene3D" id="3.30.70.270">
    <property type="match status" value="1"/>
</dbReference>
<dbReference type="InterPro" id="IPR050469">
    <property type="entry name" value="Diguanylate_Cyclase"/>
</dbReference>